<gene>
    <name evidence="2" type="ORF">JXQ802_LOCUS24549</name>
</gene>
<accession>A0A814WLT4</accession>
<feature type="transmembrane region" description="Helical" evidence="1">
    <location>
        <begin position="171"/>
        <end position="190"/>
    </location>
</feature>
<dbReference type="AlphaFoldDB" id="A0A814WLT4"/>
<keyword evidence="1" id="KW-1133">Transmembrane helix</keyword>
<keyword evidence="1" id="KW-0812">Transmembrane</keyword>
<keyword evidence="3" id="KW-1185">Reference proteome</keyword>
<feature type="transmembrane region" description="Helical" evidence="1">
    <location>
        <begin position="101"/>
        <end position="123"/>
    </location>
</feature>
<feature type="transmembrane region" description="Helical" evidence="1">
    <location>
        <begin position="12"/>
        <end position="33"/>
    </location>
</feature>
<organism evidence="2 3">
    <name type="scientific">Rotaria sordida</name>
    <dbReference type="NCBI Taxonomy" id="392033"/>
    <lineage>
        <taxon>Eukaryota</taxon>
        <taxon>Metazoa</taxon>
        <taxon>Spiralia</taxon>
        <taxon>Gnathifera</taxon>
        <taxon>Rotifera</taxon>
        <taxon>Eurotatoria</taxon>
        <taxon>Bdelloidea</taxon>
        <taxon>Philodinida</taxon>
        <taxon>Philodinidae</taxon>
        <taxon>Rotaria</taxon>
    </lineage>
</organism>
<dbReference type="EMBL" id="CAJNOL010000801">
    <property type="protein sequence ID" value="CAF1203371.1"/>
    <property type="molecule type" value="Genomic_DNA"/>
</dbReference>
<name>A0A814WLT4_9BILA</name>
<sequence>MPIDKIDNLSRKIAFIAVIFGVIALVFVCVGISTPNWESSYTNTGVASYSLSGTANFFFTCHFTNGSYNNCTTRTGNLIGYPRYSSSYSWMTDYYVRIQNAAGLCIVGILFLGFGTIMTLIMAIIPLSTWINLIPSISLFFACLFMLAGMAEGSRYLLYNNYSANLYQTGHLFTMLTLFLTAFTTGRIHFSRMKEKAVNTIARK</sequence>
<comment type="caution">
    <text evidence="2">The sequence shown here is derived from an EMBL/GenBank/DDBJ whole genome shotgun (WGS) entry which is preliminary data.</text>
</comment>
<protein>
    <submittedName>
        <fullName evidence="2">Uncharacterized protein</fullName>
    </submittedName>
</protein>
<reference evidence="2" key="1">
    <citation type="submission" date="2021-02" db="EMBL/GenBank/DDBJ databases">
        <authorList>
            <person name="Nowell W R."/>
        </authorList>
    </citation>
    <scope>NUCLEOTIDE SEQUENCE</scope>
</reference>
<dbReference type="Proteomes" id="UP000663870">
    <property type="component" value="Unassembled WGS sequence"/>
</dbReference>
<feature type="transmembrane region" description="Helical" evidence="1">
    <location>
        <begin position="130"/>
        <end position="151"/>
    </location>
</feature>
<keyword evidence="1" id="KW-0472">Membrane</keyword>
<evidence type="ECO:0000256" key="1">
    <source>
        <dbReference type="SAM" id="Phobius"/>
    </source>
</evidence>
<dbReference type="Gene3D" id="1.20.140.150">
    <property type="match status" value="1"/>
</dbReference>
<evidence type="ECO:0000313" key="2">
    <source>
        <dbReference type="EMBL" id="CAF1203371.1"/>
    </source>
</evidence>
<evidence type="ECO:0000313" key="3">
    <source>
        <dbReference type="Proteomes" id="UP000663870"/>
    </source>
</evidence>
<proteinExistence type="predicted"/>